<gene>
    <name evidence="3" type="ORF">ACFQAU_04580</name>
</gene>
<dbReference type="PANTHER" id="PTHR11014">
    <property type="entry name" value="PEPTIDASE M20 FAMILY MEMBER"/>
    <property type="match status" value="1"/>
</dbReference>
<keyword evidence="4" id="KW-1185">Reference proteome</keyword>
<dbReference type="InterPro" id="IPR002933">
    <property type="entry name" value="Peptidase_M20"/>
</dbReference>
<dbReference type="EMBL" id="JBHSWA010000001">
    <property type="protein sequence ID" value="MFC6641131.1"/>
    <property type="molecule type" value="Genomic_DNA"/>
</dbReference>
<proteinExistence type="predicted"/>
<feature type="domain" description="Peptidase M20 dimerisation" evidence="2">
    <location>
        <begin position="190"/>
        <end position="288"/>
    </location>
</feature>
<dbReference type="InterPro" id="IPR017439">
    <property type="entry name" value="Amidohydrolase"/>
</dbReference>
<organism evidence="3 4">
    <name type="scientific">Sulfitobacter profundi</name>
    <dbReference type="NCBI Taxonomy" id="2679961"/>
    <lineage>
        <taxon>Bacteria</taxon>
        <taxon>Pseudomonadati</taxon>
        <taxon>Pseudomonadota</taxon>
        <taxon>Alphaproteobacteria</taxon>
        <taxon>Rhodobacterales</taxon>
        <taxon>Roseobacteraceae</taxon>
        <taxon>Sulfitobacter</taxon>
    </lineage>
</organism>
<comment type="caution">
    <text evidence="3">The sequence shown here is derived from an EMBL/GenBank/DDBJ whole genome shotgun (WGS) entry which is preliminary data.</text>
</comment>
<keyword evidence="1" id="KW-0378">Hydrolase</keyword>
<reference evidence="4" key="1">
    <citation type="journal article" date="2019" name="Int. J. Syst. Evol. Microbiol.">
        <title>The Global Catalogue of Microorganisms (GCM) 10K type strain sequencing project: providing services to taxonomists for standard genome sequencing and annotation.</title>
        <authorList>
            <consortium name="The Broad Institute Genomics Platform"/>
            <consortium name="The Broad Institute Genome Sequencing Center for Infectious Disease"/>
            <person name="Wu L."/>
            <person name="Ma J."/>
        </authorList>
    </citation>
    <scope>NUCLEOTIDE SEQUENCE [LARGE SCALE GENOMIC DNA]</scope>
    <source>
        <strain evidence="4">NBRC 111368</strain>
    </source>
</reference>
<dbReference type="SUPFAM" id="SSF55031">
    <property type="entry name" value="Bacterial exopeptidase dimerisation domain"/>
    <property type="match status" value="1"/>
</dbReference>
<evidence type="ECO:0000259" key="2">
    <source>
        <dbReference type="Pfam" id="PF07687"/>
    </source>
</evidence>
<dbReference type="Pfam" id="PF07687">
    <property type="entry name" value="M20_dimer"/>
    <property type="match status" value="1"/>
</dbReference>
<dbReference type="Proteomes" id="UP001596403">
    <property type="component" value="Unassembled WGS sequence"/>
</dbReference>
<evidence type="ECO:0000313" key="4">
    <source>
        <dbReference type="Proteomes" id="UP001596403"/>
    </source>
</evidence>
<dbReference type="InterPro" id="IPR036264">
    <property type="entry name" value="Bact_exopeptidase_dim_dom"/>
</dbReference>
<dbReference type="Gene3D" id="3.30.70.360">
    <property type="match status" value="1"/>
</dbReference>
<dbReference type="InterPro" id="IPR011650">
    <property type="entry name" value="Peptidase_M20_dimer"/>
</dbReference>
<dbReference type="RefSeq" id="WP_132446625.1">
    <property type="nucleotide sequence ID" value="NZ_JBHSWA010000001.1"/>
</dbReference>
<dbReference type="PIRSF" id="PIRSF005962">
    <property type="entry name" value="Pept_M20D_amidohydro"/>
    <property type="match status" value="1"/>
</dbReference>
<dbReference type="Gene3D" id="3.40.630.10">
    <property type="entry name" value="Zn peptidases"/>
    <property type="match status" value="1"/>
</dbReference>
<dbReference type="PANTHER" id="PTHR11014:SF169">
    <property type="entry name" value="CLAN MH, FAMILY M20, PEPTIDASE T-LIKE METALLOPEPTIDASE"/>
    <property type="match status" value="1"/>
</dbReference>
<evidence type="ECO:0000256" key="1">
    <source>
        <dbReference type="ARBA" id="ARBA00022801"/>
    </source>
</evidence>
<dbReference type="Pfam" id="PF01546">
    <property type="entry name" value="Peptidase_M20"/>
    <property type="match status" value="1"/>
</dbReference>
<sequence length="400" mass="42952">MNTVTPETILTESDIDELTRWRQDLHRHPDLSGDETATAERVVSMLKRCAPDSILTGLGGHGVAAVYEGQAPGPSVLLRCELDGLPIAELNAKLPHCSVIQGRGHLCGHDGHMAIIAAMARWLDRNRPTHGRVILLFQPAEEDGSGARAVIADPRFAELSPDYSFSLHNFPGLPMGAAVLSAGPMNCASRGMKVTLTGRTAHASQPENGNSPTPVLARLLTELPKLNQSDDAADPDFARVTVTHARLGKPAFGITPGRADLWFTLRTQKNSGMVDLVAKAEGSVEQLAQEAGLTHEISYHDVFDHCENNADATRILDTSLSQANIPRTKAELPMRGSEDFGRFGTRSKAAMFLLGSGEETASLHNPDFDFPDELIPLGAAVFANALKQLCYADTGTQTPS</sequence>
<evidence type="ECO:0000313" key="3">
    <source>
        <dbReference type="EMBL" id="MFC6641131.1"/>
    </source>
</evidence>
<accession>A0ABW1YV30</accession>
<dbReference type="NCBIfam" id="TIGR01891">
    <property type="entry name" value="amidohydrolases"/>
    <property type="match status" value="1"/>
</dbReference>
<protein>
    <submittedName>
        <fullName evidence="3">Amidohydrolase</fullName>
    </submittedName>
</protein>
<dbReference type="SUPFAM" id="SSF53187">
    <property type="entry name" value="Zn-dependent exopeptidases"/>
    <property type="match status" value="1"/>
</dbReference>
<name>A0ABW1YV30_9RHOB</name>